<accession>A0A8B9HHW4</accession>
<evidence type="ECO:0000256" key="4">
    <source>
        <dbReference type="PROSITE-ProRule" id="PRU00221"/>
    </source>
</evidence>
<name>A0A8B9HHW4_ASTMX</name>
<organism evidence="6 7">
    <name type="scientific">Astyanax mexicanus</name>
    <name type="common">Blind cave fish</name>
    <name type="synonym">Astyanax fasciatus mexicanus</name>
    <dbReference type="NCBI Taxonomy" id="7994"/>
    <lineage>
        <taxon>Eukaryota</taxon>
        <taxon>Metazoa</taxon>
        <taxon>Chordata</taxon>
        <taxon>Craniata</taxon>
        <taxon>Vertebrata</taxon>
        <taxon>Euteleostomi</taxon>
        <taxon>Actinopterygii</taxon>
        <taxon>Neopterygii</taxon>
        <taxon>Teleostei</taxon>
        <taxon>Ostariophysi</taxon>
        <taxon>Characiformes</taxon>
        <taxon>Characoidei</taxon>
        <taxon>Acestrorhamphidae</taxon>
        <taxon>Acestrorhamphinae</taxon>
        <taxon>Astyanax</taxon>
    </lineage>
</organism>
<dbReference type="InterPro" id="IPR036322">
    <property type="entry name" value="WD40_repeat_dom_sf"/>
</dbReference>
<dbReference type="PROSITE" id="PS50294">
    <property type="entry name" value="WD_REPEATS_REGION"/>
    <property type="match status" value="1"/>
</dbReference>
<dbReference type="GO" id="GO:0005737">
    <property type="term" value="C:cytoplasm"/>
    <property type="evidence" value="ECO:0007669"/>
    <property type="project" value="TreeGrafter"/>
</dbReference>
<dbReference type="PANTHER" id="PTHR19849">
    <property type="entry name" value="PHOSPHOLIPASE A-2-ACTIVATING PROTEIN"/>
    <property type="match status" value="1"/>
</dbReference>
<protein>
    <submittedName>
        <fullName evidence="6">Uncharacterized protein</fullName>
    </submittedName>
</protein>
<dbReference type="PANTHER" id="PTHR19849:SF0">
    <property type="entry name" value="PHOSPHOLIPASE A-2-ACTIVATING PROTEIN"/>
    <property type="match status" value="1"/>
</dbReference>
<dbReference type="SMART" id="SM00320">
    <property type="entry name" value="WD40"/>
    <property type="match status" value="2"/>
</dbReference>
<keyword evidence="1" id="KW-0963">Cytoplasm</keyword>
<dbReference type="GO" id="GO:0043161">
    <property type="term" value="P:proteasome-mediated ubiquitin-dependent protein catabolic process"/>
    <property type="evidence" value="ECO:0007669"/>
    <property type="project" value="TreeGrafter"/>
</dbReference>
<sequence>MGEVRKLQKKLRQIENLEIRVSLTPEERVKVSKKAELRSRLAELLLQLSGPQQTQCIVGEEEDKMKRQVEEAAEHHTEHQTQTPAQKIPRKDEQKKEDRTESSGQTHTIPHTPMLNSVSVPDAEFRSLRSSWEKAKFRLRVLEGHSDIITCVAAVENLVISGSRDTTVKVWHVPTATEQRNLGGHSGGVTCLCVPPAEYCRRVEDGWRESGLCVMLWLCVCLLAGQCVKSIYTFNTVTSLSFIAEGEGYIATGSGEESTHAVCLCYRNGGKSTPCVLQTFLKTKFDLLYCDYYHYHHRFI</sequence>
<dbReference type="InterPro" id="IPR015943">
    <property type="entry name" value="WD40/YVTN_repeat-like_dom_sf"/>
</dbReference>
<dbReference type="GO" id="GO:0005634">
    <property type="term" value="C:nucleus"/>
    <property type="evidence" value="ECO:0007669"/>
    <property type="project" value="TreeGrafter"/>
</dbReference>
<feature type="region of interest" description="Disordered" evidence="5">
    <location>
        <begin position="64"/>
        <end position="118"/>
    </location>
</feature>
<dbReference type="GO" id="GO:0010992">
    <property type="term" value="P:ubiquitin recycling"/>
    <property type="evidence" value="ECO:0007669"/>
    <property type="project" value="TreeGrafter"/>
</dbReference>
<dbReference type="PROSITE" id="PS50082">
    <property type="entry name" value="WD_REPEATS_2"/>
    <property type="match status" value="1"/>
</dbReference>
<feature type="compositionally biased region" description="Basic and acidic residues" evidence="5">
    <location>
        <begin position="89"/>
        <end position="101"/>
    </location>
</feature>
<feature type="compositionally biased region" description="Polar residues" evidence="5">
    <location>
        <begin position="102"/>
        <end position="118"/>
    </location>
</feature>
<dbReference type="GO" id="GO:0043130">
    <property type="term" value="F:ubiquitin binding"/>
    <property type="evidence" value="ECO:0007669"/>
    <property type="project" value="TreeGrafter"/>
</dbReference>
<evidence type="ECO:0000256" key="3">
    <source>
        <dbReference type="ARBA" id="ARBA00022737"/>
    </source>
</evidence>
<dbReference type="Gene3D" id="2.130.10.10">
    <property type="entry name" value="YVTN repeat-like/Quinoprotein amine dehydrogenase"/>
    <property type="match status" value="1"/>
</dbReference>
<dbReference type="InterPro" id="IPR001680">
    <property type="entry name" value="WD40_rpt"/>
</dbReference>
<keyword evidence="3" id="KW-0677">Repeat</keyword>
<dbReference type="Proteomes" id="UP000694621">
    <property type="component" value="Unplaced"/>
</dbReference>
<dbReference type="Ensembl" id="ENSAMXT00005014012.1">
    <property type="protein sequence ID" value="ENSAMXP00005012651.1"/>
    <property type="gene ID" value="ENSAMXG00005006830.1"/>
</dbReference>
<evidence type="ECO:0000256" key="5">
    <source>
        <dbReference type="SAM" id="MobiDB-lite"/>
    </source>
</evidence>
<evidence type="ECO:0000313" key="7">
    <source>
        <dbReference type="Proteomes" id="UP000694621"/>
    </source>
</evidence>
<dbReference type="Pfam" id="PF00400">
    <property type="entry name" value="WD40"/>
    <property type="match status" value="1"/>
</dbReference>
<feature type="compositionally biased region" description="Basic and acidic residues" evidence="5">
    <location>
        <begin position="64"/>
        <end position="79"/>
    </location>
</feature>
<keyword evidence="2 4" id="KW-0853">WD repeat</keyword>
<dbReference type="SUPFAM" id="SSF50978">
    <property type="entry name" value="WD40 repeat-like"/>
    <property type="match status" value="1"/>
</dbReference>
<dbReference type="AlphaFoldDB" id="A0A8B9HHW4"/>
<evidence type="ECO:0000256" key="2">
    <source>
        <dbReference type="ARBA" id="ARBA00022574"/>
    </source>
</evidence>
<feature type="repeat" description="WD" evidence="4">
    <location>
        <begin position="142"/>
        <end position="181"/>
    </location>
</feature>
<evidence type="ECO:0000313" key="6">
    <source>
        <dbReference type="Ensembl" id="ENSAMXP00005012651.1"/>
    </source>
</evidence>
<evidence type="ECO:0000256" key="1">
    <source>
        <dbReference type="ARBA" id="ARBA00022490"/>
    </source>
</evidence>
<proteinExistence type="predicted"/>
<reference evidence="6" key="1">
    <citation type="submission" date="2025-08" db="UniProtKB">
        <authorList>
            <consortium name="Ensembl"/>
        </authorList>
    </citation>
    <scope>IDENTIFICATION</scope>
</reference>